<dbReference type="RefSeq" id="WP_086957900.1">
    <property type="nucleotide sequence ID" value="NZ_AP018045.1"/>
</dbReference>
<keyword evidence="1" id="KW-0732">Signal</keyword>
<dbReference type="Proteomes" id="UP000218676">
    <property type="component" value="Chromosome 1"/>
</dbReference>
<evidence type="ECO:0000313" key="4">
    <source>
        <dbReference type="Proteomes" id="UP000218676"/>
    </source>
</evidence>
<name>A0A1V1VAK1_PHODP</name>
<gene>
    <name evidence="3" type="ORF">IC627_09305</name>
    <name evidence="2" type="ORF">PDPUS_1_01278</name>
</gene>
<accession>A0A1V1VAK1</accession>
<sequence length="226" mass="24197">MKKLTLVVALSLLLSACGDKAPAPEQTKSAPQPITHASGVLTAASAGEYTLTLDGKTYNIEQANVDYEGQDFNLDSVHKGMNVTLTIQGKNVTDIELDPAFSGLAVLNNDNQLVMNGTKVTITDPEVFSLDYKNGGGDLGWVLVSAHLDNNKWVVTNVSPVNNMPNSEVEGKVSDLTDSSFMLGTTKVVYQANTITDSKKLANGMYVQAIGVFDNDTLTVNRIDVK</sequence>
<feature type="chain" id="PRO_5041601204" evidence="1">
    <location>
        <begin position="22"/>
        <end position="226"/>
    </location>
</feature>
<reference evidence="2" key="1">
    <citation type="journal article" date="2017" name="Genome Announc.">
        <title>Whole-Genome Sequence of Photobacterium damselae subsp. piscicida Strain 91-197, Isolated from Hybrid Striped Bass (Morone sp.) in the United States.</title>
        <authorList>
            <person name="Teru Y."/>
            <person name="Hikima J."/>
            <person name="Kono T."/>
            <person name="Sakai M."/>
            <person name="Takano T."/>
            <person name="Hawke J.P."/>
            <person name="Takeyama H."/>
            <person name="Aoki T."/>
        </authorList>
    </citation>
    <scope>NUCLEOTIDE SEQUENCE</scope>
    <source>
        <strain evidence="2">91-197</strain>
    </source>
</reference>
<evidence type="ECO:0000256" key="1">
    <source>
        <dbReference type="SAM" id="SignalP"/>
    </source>
</evidence>
<dbReference type="PROSITE" id="PS51257">
    <property type="entry name" value="PROKAR_LIPOPROTEIN"/>
    <property type="match status" value="1"/>
</dbReference>
<dbReference type="EMBL" id="CP061854">
    <property type="protein sequence ID" value="QOD55548.1"/>
    <property type="molecule type" value="Genomic_DNA"/>
</dbReference>
<dbReference type="Proteomes" id="UP000516656">
    <property type="component" value="Chromosome 1"/>
</dbReference>
<dbReference type="AlphaFoldDB" id="A0A1V1VAK1"/>
<dbReference type="EMBL" id="AP018045">
    <property type="protein sequence ID" value="BAX52652.1"/>
    <property type="molecule type" value="Genomic_DNA"/>
</dbReference>
<protein>
    <submittedName>
        <fullName evidence="2">Uncharacterized protein</fullName>
    </submittedName>
</protein>
<evidence type="ECO:0000313" key="3">
    <source>
        <dbReference type="EMBL" id="QOD55548.1"/>
    </source>
</evidence>
<evidence type="ECO:0000313" key="2">
    <source>
        <dbReference type="EMBL" id="BAX52652.1"/>
    </source>
</evidence>
<evidence type="ECO:0000313" key="5">
    <source>
        <dbReference type="Proteomes" id="UP000516656"/>
    </source>
</evidence>
<organism evidence="2 4">
    <name type="scientific">Photobacterium damsela subsp. piscicida</name>
    <name type="common">Pasteurella piscicida</name>
    <dbReference type="NCBI Taxonomy" id="38294"/>
    <lineage>
        <taxon>Bacteria</taxon>
        <taxon>Pseudomonadati</taxon>
        <taxon>Pseudomonadota</taxon>
        <taxon>Gammaproteobacteria</taxon>
        <taxon>Vibrionales</taxon>
        <taxon>Vibrionaceae</taxon>
        <taxon>Photobacterium</taxon>
    </lineage>
</organism>
<proteinExistence type="predicted"/>
<reference evidence="4" key="2">
    <citation type="submission" date="2017-05" db="EMBL/GenBank/DDBJ databases">
        <title>Whole genome sequence of fish pathogenic bacteria, Photobacterium damselae subsp. piscicida, strain 91-197, isolated from hybrid striped bass (Morone sp.) in USA.</title>
        <authorList>
            <person name="Teru Y."/>
            <person name="Hikima J."/>
            <person name="Kono T."/>
            <person name="Sakai M."/>
            <person name="Takano T."/>
            <person name="Hawke J.P."/>
            <person name="Takeyama H."/>
            <person name="Aoki T."/>
        </authorList>
    </citation>
    <scope>NUCLEOTIDE SEQUENCE [LARGE SCALE GENOMIC DNA]</scope>
    <source>
        <strain evidence="4">91-197</strain>
    </source>
</reference>
<reference evidence="3 5" key="3">
    <citation type="submission" date="2020-09" db="EMBL/GenBank/DDBJ databases">
        <title>Complete, closed and curated genome sequences of Photobacterium damselae subsp. piscicida isolates from Australia indicate localised evolution and additional plasmid-borne pathogenicity mechanisms.</title>
        <authorList>
            <person name="Baseggio L."/>
            <person name="Silayeva O."/>
            <person name="Buller N."/>
            <person name="Landos M."/>
            <person name="Engelstaedter J."/>
            <person name="Barnes A.C."/>
        </authorList>
    </citation>
    <scope>NUCLEOTIDE SEQUENCE [LARGE SCALE GENOMIC DNA]</scope>
    <source>
        <strain evidence="3 5">AS-16-0540-1</strain>
    </source>
</reference>
<feature type="signal peptide" evidence="1">
    <location>
        <begin position="1"/>
        <end position="21"/>
    </location>
</feature>